<keyword evidence="2" id="KW-1185">Reference proteome</keyword>
<dbReference type="Proteomes" id="UP000790377">
    <property type="component" value="Unassembled WGS sequence"/>
</dbReference>
<evidence type="ECO:0000313" key="1">
    <source>
        <dbReference type="EMBL" id="KAH7913647.1"/>
    </source>
</evidence>
<organism evidence="1 2">
    <name type="scientific">Hygrophoropsis aurantiaca</name>
    <dbReference type="NCBI Taxonomy" id="72124"/>
    <lineage>
        <taxon>Eukaryota</taxon>
        <taxon>Fungi</taxon>
        <taxon>Dikarya</taxon>
        <taxon>Basidiomycota</taxon>
        <taxon>Agaricomycotina</taxon>
        <taxon>Agaricomycetes</taxon>
        <taxon>Agaricomycetidae</taxon>
        <taxon>Boletales</taxon>
        <taxon>Coniophorineae</taxon>
        <taxon>Hygrophoropsidaceae</taxon>
        <taxon>Hygrophoropsis</taxon>
    </lineage>
</organism>
<name>A0ACB8AK70_9AGAM</name>
<accession>A0ACB8AK70</accession>
<evidence type="ECO:0000313" key="2">
    <source>
        <dbReference type="Proteomes" id="UP000790377"/>
    </source>
</evidence>
<protein>
    <submittedName>
        <fullName evidence="1">Uncharacterized protein</fullName>
    </submittedName>
</protein>
<comment type="caution">
    <text evidence="1">The sequence shown here is derived from an EMBL/GenBank/DDBJ whole genome shotgun (WGS) entry which is preliminary data.</text>
</comment>
<gene>
    <name evidence="1" type="ORF">BJ138DRAFT_1145715</name>
</gene>
<proteinExistence type="predicted"/>
<dbReference type="EMBL" id="MU267627">
    <property type="protein sequence ID" value="KAH7913647.1"/>
    <property type="molecule type" value="Genomic_DNA"/>
</dbReference>
<sequence>MSSLRTVVPAEDELRPIVVELKAEHPTTGISKIHGLVLAAHPTWQVSEKRVRKFLQNEGLIASQVQEIHPSSRLNEALDIQKWTTKAEVKYFNQSKGKGLVAKDKIAKGDVIWKEDPFILAPEWNIYDLQVSGRACAHCSTIFREITPLNVACSFSDLKTATPCSARFCTRLCLSHSSRTHPLLCAAQNPASIPLLAFARRAEWMALHALAQCTSRLLLARQKSDEAQLVADMGVVNGLAELGMEDRFQSLRDKGVEPDRDNWRKAFELYLQAFKTPAQPAQQKKLARILKTPLPQEMDKEFFEYDAFLRGLGRMSLNIESHGGLYTLHSHINHSCDPNVSVRHLDQRTALARITLIAKREIEPNEELLVTYVDPSGSLRTRRTQLEEWGFGLCQCERCVAEEKAAKESGVQEQDGMDDLAEQLKAGLGVM</sequence>
<reference evidence="1" key="1">
    <citation type="journal article" date="2021" name="New Phytol.">
        <title>Evolutionary innovations through gain and loss of genes in the ectomycorrhizal Boletales.</title>
        <authorList>
            <person name="Wu G."/>
            <person name="Miyauchi S."/>
            <person name="Morin E."/>
            <person name="Kuo A."/>
            <person name="Drula E."/>
            <person name="Varga T."/>
            <person name="Kohler A."/>
            <person name="Feng B."/>
            <person name="Cao Y."/>
            <person name="Lipzen A."/>
            <person name="Daum C."/>
            <person name="Hundley H."/>
            <person name="Pangilinan J."/>
            <person name="Johnson J."/>
            <person name="Barry K."/>
            <person name="LaButti K."/>
            <person name="Ng V."/>
            <person name="Ahrendt S."/>
            <person name="Min B."/>
            <person name="Choi I.G."/>
            <person name="Park H."/>
            <person name="Plett J.M."/>
            <person name="Magnuson J."/>
            <person name="Spatafora J.W."/>
            <person name="Nagy L.G."/>
            <person name="Henrissat B."/>
            <person name="Grigoriev I.V."/>
            <person name="Yang Z.L."/>
            <person name="Xu J."/>
            <person name="Martin F.M."/>
        </authorList>
    </citation>
    <scope>NUCLEOTIDE SEQUENCE</scope>
    <source>
        <strain evidence="1">ATCC 28755</strain>
    </source>
</reference>